<protein>
    <submittedName>
        <fullName evidence="1">Uncharacterized protein</fullName>
    </submittedName>
</protein>
<dbReference type="EMBL" id="CM039437">
    <property type="protein sequence ID" value="KAI4308380.1"/>
    <property type="molecule type" value="Genomic_DNA"/>
</dbReference>
<evidence type="ECO:0000313" key="2">
    <source>
        <dbReference type="Proteomes" id="UP000828941"/>
    </source>
</evidence>
<evidence type="ECO:0000313" key="1">
    <source>
        <dbReference type="EMBL" id="KAI4308380.1"/>
    </source>
</evidence>
<sequence>MAANKEDSVPSGINTEAPPTIDSDIVMTANNKDPPPPANDNAGIEANKKDSVPSAINTEASYIGMAANNEDLALPTDSVVNGDVSTVANNKDAAS</sequence>
<keyword evidence="2" id="KW-1185">Reference proteome</keyword>
<accession>A0ACB9LFI6</accession>
<reference evidence="1 2" key="1">
    <citation type="journal article" date="2022" name="DNA Res.">
        <title>Chromosomal-level genome assembly of the orchid tree Bauhinia variegata (Leguminosae; Cercidoideae) supports the allotetraploid origin hypothesis of Bauhinia.</title>
        <authorList>
            <person name="Zhong Y."/>
            <person name="Chen Y."/>
            <person name="Zheng D."/>
            <person name="Pang J."/>
            <person name="Liu Y."/>
            <person name="Luo S."/>
            <person name="Meng S."/>
            <person name="Qian L."/>
            <person name="Wei D."/>
            <person name="Dai S."/>
            <person name="Zhou R."/>
        </authorList>
    </citation>
    <scope>NUCLEOTIDE SEQUENCE [LARGE SCALE GENOMIC DNA]</scope>
    <source>
        <strain evidence="1">BV-YZ2020</strain>
    </source>
</reference>
<gene>
    <name evidence="1" type="ORF">L6164_031461</name>
</gene>
<organism evidence="1 2">
    <name type="scientific">Bauhinia variegata</name>
    <name type="common">Purple orchid tree</name>
    <name type="synonym">Phanera variegata</name>
    <dbReference type="NCBI Taxonomy" id="167791"/>
    <lineage>
        <taxon>Eukaryota</taxon>
        <taxon>Viridiplantae</taxon>
        <taxon>Streptophyta</taxon>
        <taxon>Embryophyta</taxon>
        <taxon>Tracheophyta</taxon>
        <taxon>Spermatophyta</taxon>
        <taxon>Magnoliopsida</taxon>
        <taxon>eudicotyledons</taxon>
        <taxon>Gunneridae</taxon>
        <taxon>Pentapetalae</taxon>
        <taxon>rosids</taxon>
        <taxon>fabids</taxon>
        <taxon>Fabales</taxon>
        <taxon>Fabaceae</taxon>
        <taxon>Cercidoideae</taxon>
        <taxon>Cercideae</taxon>
        <taxon>Bauhiniinae</taxon>
        <taxon>Bauhinia</taxon>
    </lineage>
</organism>
<proteinExistence type="predicted"/>
<name>A0ACB9LFI6_BAUVA</name>
<dbReference type="Proteomes" id="UP000828941">
    <property type="component" value="Chromosome 12"/>
</dbReference>
<comment type="caution">
    <text evidence="1">The sequence shown here is derived from an EMBL/GenBank/DDBJ whole genome shotgun (WGS) entry which is preliminary data.</text>
</comment>